<protein>
    <submittedName>
        <fullName evidence="2">Uncharacterized protein</fullName>
    </submittedName>
</protein>
<proteinExistence type="predicted"/>
<dbReference type="AlphaFoldDB" id="A0A383EG67"/>
<feature type="region of interest" description="Disordered" evidence="1">
    <location>
        <begin position="16"/>
        <end position="42"/>
    </location>
</feature>
<evidence type="ECO:0000256" key="1">
    <source>
        <dbReference type="SAM" id="MobiDB-lite"/>
    </source>
</evidence>
<accession>A0A383EG67</accession>
<organism evidence="2">
    <name type="scientific">marine metagenome</name>
    <dbReference type="NCBI Taxonomy" id="408172"/>
    <lineage>
        <taxon>unclassified sequences</taxon>
        <taxon>metagenomes</taxon>
        <taxon>ecological metagenomes</taxon>
    </lineage>
</organism>
<sequence>MNILFPTAWPLRPACSETPGDFRKHRTKTGGNATDGGFFVPAGNQNSNFDVRSLI</sequence>
<dbReference type="EMBL" id="UINC01225158">
    <property type="protein sequence ID" value="SVE55098.1"/>
    <property type="molecule type" value="Genomic_DNA"/>
</dbReference>
<reference evidence="2" key="1">
    <citation type="submission" date="2018-05" db="EMBL/GenBank/DDBJ databases">
        <authorList>
            <person name="Lanie J.A."/>
            <person name="Ng W.-L."/>
            <person name="Kazmierczak K.M."/>
            <person name="Andrzejewski T.M."/>
            <person name="Davidsen T.M."/>
            <person name="Wayne K.J."/>
            <person name="Tettelin H."/>
            <person name="Glass J.I."/>
            <person name="Rusch D."/>
            <person name="Podicherti R."/>
            <person name="Tsui H.-C.T."/>
            <person name="Winkler M.E."/>
        </authorList>
    </citation>
    <scope>NUCLEOTIDE SEQUENCE</scope>
</reference>
<name>A0A383EG67_9ZZZZ</name>
<evidence type="ECO:0000313" key="2">
    <source>
        <dbReference type="EMBL" id="SVE55098.1"/>
    </source>
</evidence>
<gene>
    <name evidence="2" type="ORF">METZ01_LOCUS507952</name>
</gene>